<organism evidence="3">
    <name type="scientific">uncultured Craurococcus sp</name>
    <dbReference type="NCBI Taxonomy" id="1135998"/>
    <lineage>
        <taxon>Bacteria</taxon>
        <taxon>Pseudomonadati</taxon>
        <taxon>Pseudomonadota</taxon>
        <taxon>Alphaproteobacteria</taxon>
        <taxon>Acetobacterales</taxon>
        <taxon>Acetobacteraceae</taxon>
        <taxon>Craurococcus</taxon>
        <taxon>environmental samples</taxon>
    </lineage>
</organism>
<reference evidence="3" key="1">
    <citation type="submission" date="2020-02" db="EMBL/GenBank/DDBJ databases">
        <authorList>
            <person name="Meier V. D."/>
        </authorList>
    </citation>
    <scope>NUCLEOTIDE SEQUENCE</scope>
    <source>
        <strain evidence="3">AVDCRST_MAG27</strain>
    </source>
</reference>
<accession>A0A6J4J7W8</accession>
<name>A0A6J4J7W8_9PROT</name>
<dbReference type="PROSITE" id="PS50110">
    <property type="entry name" value="RESPONSE_REGULATORY"/>
    <property type="match status" value="1"/>
</dbReference>
<gene>
    <name evidence="3" type="ORF">AVDCRST_MAG27-3196</name>
</gene>
<proteinExistence type="predicted"/>
<dbReference type="SMART" id="SM00448">
    <property type="entry name" value="REC"/>
    <property type="match status" value="1"/>
</dbReference>
<dbReference type="Pfam" id="PF00072">
    <property type="entry name" value="Response_reg"/>
    <property type="match status" value="1"/>
</dbReference>
<sequence>MSGSEDEARVLLVEDNPDDAELITRAFRKAGLAVILEHVADGEAAVARLARADAPAVGLVLLDLKLPLRSGFEVLGWIRDEAEVAVRRIPVVVLTSSDQERDVRQAYDLGANSYLVKPVGAPALLDMARSLNGYWLRLNRAANPIGA</sequence>
<evidence type="ECO:0000256" key="1">
    <source>
        <dbReference type="PROSITE-ProRule" id="PRU00169"/>
    </source>
</evidence>
<dbReference type="InterPro" id="IPR001789">
    <property type="entry name" value="Sig_transdc_resp-reg_receiver"/>
</dbReference>
<dbReference type="Gene3D" id="3.40.50.2300">
    <property type="match status" value="1"/>
</dbReference>
<feature type="domain" description="Response regulatory" evidence="2">
    <location>
        <begin position="9"/>
        <end position="132"/>
    </location>
</feature>
<dbReference type="InterPro" id="IPR011006">
    <property type="entry name" value="CheY-like_superfamily"/>
</dbReference>
<dbReference type="PANTHER" id="PTHR44520:SF1">
    <property type="entry name" value="TWO-COMPONENT SYSTEM REGULATORY PROTEIN"/>
    <property type="match status" value="1"/>
</dbReference>
<dbReference type="CDD" id="cd17557">
    <property type="entry name" value="REC_Rcp-like"/>
    <property type="match status" value="1"/>
</dbReference>
<dbReference type="PANTHER" id="PTHR44520">
    <property type="entry name" value="RESPONSE REGULATOR RCP1-RELATED"/>
    <property type="match status" value="1"/>
</dbReference>
<evidence type="ECO:0000313" key="3">
    <source>
        <dbReference type="EMBL" id="CAA9272627.1"/>
    </source>
</evidence>
<dbReference type="InterPro" id="IPR052893">
    <property type="entry name" value="TCS_response_regulator"/>
</dbReference>
<feature type="modified residue" description="4-aspartylphosphate" evidence="1">
    <location>
        <position position="63"/>
    </location>
</feature>
<evidence type="ECO:0000259" key="2">
    <source>
        <dbReference type="PROSITE" id="PS50110"/>
    </source>
</evidence>
<keyword evidence="1" id="KW-0597">Phosphoprotein</keyword>
<dbReference type="AlphaFoldDB" id="A0A6J4J7W8"/>
<protein>
    <recommendedName>
        <fullName evidence="2">Response regulatory domain-containing protein</fullName>
    </recommendedName>
</protein>
<dbReference type="EMBL" id="CADCTD010000149">
    <property type="protein sequence ID" value="CAA9272627.1"/>
    <property type="molecule type" value="Genomic_DNA"/>
</dbReference>
<dbReference type="SUPFAM" id="SSF52172">
    <property type="entry name" value="CheY-like"/>
    <property type="match status" value="1"/>
</dbReference>
<dbReference type="GO" id="GO:0000160">
    <property type="term" value="P:phosphorelay signal transduction system"/>
    <property type="evidence" value="ECO:0007669"/>
    <property type="project" value="InterPro"/>
</dbReference>